<evidence type="ECO:0000256" key="1">
    <source>
        <dbReference type="SAM" id="MobiDB-lite"/>
    </source>
</evidence>
<name>A0A427XHK9_9TREE</name>
<protein>
    <submittedName>
        <fullName evidence="2">Uncharacterized protein</fullName>
    </submittedName>
</protein>
<evidence type="ECO:0000313" key="3">
    <source>
        <dbReference type="Proteomes" id="UP000279236"/>
    </source>
</evidence>
<dbReference type="Proteomes" id="UP000279236">
    <property type="component" value="Unassembled WGS sequence"/>
</dbReference>
<feature type="compositionally biased region" description="Low complexity" evidence="1">
    <location>
        <begin position="12"/>
        <end position="23"/>
    </location>
</feature>
<feature type="region of interest" description="Disordered" evidence="1">
    <location>
        <begin position="87"/>
        <end position="118"/>
    </location>
</feature>
<comment type="caution">
    <text evidence="2">The sequence shown here is derived from an EMBL/GenBank/DDBJ whole genome shotgun (WGS) entry which is preliminary data.</text>
</comment>
<dbReference type="RefSeq" id="XP_028473459.1">
    <property type="nucleotide sequence ID" value="XM_028618503.1"/>
</dbReference>
<evidence type="ECO:0000313" key="2">
    <source>
        <dbReference type="EMBL" id="RSH78312.1"/>
    </source>
</evidence>
<sequence length="212" mass="22716">MVKVTPKPKAVSTTKPKSSAAPKAKPKTKKSLSPPPSPPRTAVLDKNLVCRIILAKLDESKTCDWYALSQKLAAEDGGNGVKTGIITKAGTGKGGKGNAKGKNGKNGKNSNNALSGSDLHDLYHNKILPGLRAGRALWRESPPPDARDTYESLTPSDIIGSEVDRMVKAARSNSKRASVGNMLMSSDIEEDDERQMDEEDFTAEDESEIETP</sequence>
<accession>A0A427XHK9</accession>
<feature type="compositionally biased region" description="Acidic residues" evidence="1">
    <location>
        <begin position="187"/>
        <end position="212"/>
    </location>
</feature>
<gene>
    <name evidence="2" type="ORF">EHS24_002781</name>
</gene>
<dbReference type="EMBL" id="RSCE01000013">
    <property type="protein sequence ID" value="RSH78312.1"/>
    <property type="molecule type" value="Genomic_DNA"/>
</dbReference>
<dbReference type="GeneID" id="39587324"/>
<feature type="region of interest" description="Disordered" evidence="1">
    <location>
        <begin position="138"/>
        <end position="157"/>
    </location>
</feature>
<reference evidence="2 3" key="1">
    <citation type="submission" date="2018-11" db="EMBL/GenBank/DDBJ databases">
        <title>Genome sequence of Apiotrichum porosum DSM 27194.</title>
        <authorList>
            <person name="Aliyu H."/>
            <person name="Gorte O."/>
            <person name="Ochsenreither K."/>
        </authorList>
    </citation>
    <scope>NUCLEOTIDE SEQUENCE [LARGE SCALE GENOMIC DNA]</scope>
    <source>
        <strain evidence="2 3">DSM 27194</strain>
    </source>
</reference>
<proteinExistence type="predicted"/>
<feature type="compositionally biased region" description="Low complexity" evidence="1">
    <location>
        <begin position="106"/>
        <end position="117"/>
    </location>
</feature>
<organism evidence="2 3">
    <name type="scientific">Apiotrichum porosum</name>
    <dbReference type="NCBI Taxonomy" id="105984"/>
    <lineage>
        <taxon>Eukaryota</taxon>
        <taxon>Fungi</taxon>
        <taxon>Dikarya</taxon>
        <taxon>Basidiomycota</taxon>
        <taxon>Agaricomycotina</taxon>
        <taxon>Tremellomycetes</taxon>
        <taxon>Trichosporonales</taxon>
        <taxon>Trichosporonaceae</taxon>
        <taxon>Apiotrichum</taxon>
    </lineage>
</organism>
<feature type="region of interest" description="Disordered" evidence="1">
    <location>
        <begin position="1"/>
        <end position="42"/>
    </location>
</feature>
<keyword evidence="3" id="KW-1185">Reference proteome</keyword>
<dbReference type="AlphaFoldDB" id="A0A427XHK9"/>
<dbReference type="OrthoDB" id="2576470at2759"/>
<feature type="region of interest" description="Disordered" evidence="1">
    <location>
        <begin position="169"/>
        <end position="212"/>
    </location>
</feature>